<gene>
    <name evidence="4" type="ORF">JTBM06_V1_260005</name>
</gene>
<dbReference type="InterPro" id="IPR001509">
    <property type="entry name" value="Epimerase_deHydtase"/>
</dbReference>
<protein>
    <submittedName>
        <fullName evidence="4">Putative NAD-dependent epimerase/dehydratase</fullName>
    </submittedName>
</protein>
<accession>A0A7D9H8X5</accession>
<sequence>MLDRSLRTELMEFDSVYAELGKFFAGRSVLVAGADGFLGRSCQAILAELGARVTAAGRRKNPESPAGVQRLCSDFANSEAAAAAVHSQTIVLDCIGSAGSIASNRNPGQNLHDECLPHLNLFDACAKSPLSPTIVFLSSRLVYGPPVSLPVDERHPLQAQSFYAAHKLNVENYLHVYEHSHGLPFVILRLSNPYGPHVPAHDRDYGVINRFIRDALKGRTLTLYGDGAQLRDYIYIEDAVVAMLATAMVRECHGDTFNLGGPHPISIRDAVKCIVDLTGNQDVVRFVPWPKDALCVETGDYWTDFSKLCDRIKLPEQVDFREGVCRTIARLQNPEVMT</sequence>
<feature type="domain" description="NAD-dependent epimerase/dehydratase" evidence="3">
    <location>
        <begin position="29"/>
        <end position="260"/>
    </location>
</feature>
<dbReference type="InterPro" id="IPR036291">
    <property type="entry name" value="NAD(P)-bd_dom_sf"/>
</dbReference>
<dbReference type="Gene3D" id="3.40.50.720">
    <property type="entry name" value="NAD(P)-binding Rossmann-like Domain"/>
    <property type="match status" value="1"/>
</dbReference>
<dbReference type="EMBL" id="LR633967">
    <property type="protein sequence ID" value="VUX56062.1"/>
    <property type="molecule type" value="Genomic_DNA"/>
</dbReference>
<comment type="pathway">
    <text evidence="1">Bacterial outer membrane biogenesis; LPS O-antigen biosynthesis.</text>
</comment>
<evidence type="ECO:0000256" key="2">
    <source>
        <dbReference type="ARBA" id="ARBA00007637"/>
    </source>
</evidence>
<dbReference type="AlphaFoldDB" id="A0A7D9H8X5"/>
<dbReference type="Pfam" id="PF01370">
    <property type="entry name" value="Epimerase"/>
    <property type="match status" value="1"/>
</dbReference>
<evidence type="ECO:0000259" key="3">
    <source>
        <dbReference type="Pfam" id="PF01370"/>
    </source>
</evidence>
<evidence type="ECO:0000256" key="1">
    <source>
        <dbReference type="ARBA" id="ARBA00005125"/>
    </source>
</evidence>
<name>A0A7D9H8X5_9GAMM</name>
<reference evidence="4" key="1">
    <citation type="submission" date="2019-07" db="EMBL/GenBank/DDBJ databases">
        <authorList>
            <person name="Weber M."/>
            <person name="Kostadinov I."/>
            <person name="Kostadinov D I."/>
        </authorList>
    </citation>
    <scope>NUCLEOTIDE SEQUENCE</scope>
    <source>
        <strain evidence="4">Gfbio:sag-sample-m06:053724c1-46a9-4a36-b237-ea2bf867836b</strain>
    </source>
</reference>
<dbReference type="PANTHER" id="PTHR43000">
    <property type="entry name" value="DTDP-D-GLUCOSE 4,6-DEHYDRATASE-RELATED"/>
    <property type="match status" value="1"/>
</dbReference>
<organism evidence="4">
    <name type="scientific">uncultured Woeseiaceae bacterium</name>
    <dbReference type="NCBI Taxonomy" id="1983305"/>
    <lineage>
        <taxon>Bacteria</taxon>
        <taxon>Pseudomonadati</taxon>
        <taxon>Pseudomonadota</taxon>
        <taxon>Gammaproteobacteria</taxon>
        <taxon>Woeseiales</taxon>
        <taxon>Woeseiaceae</taxon>
        <taxon>environmental samples</taxon>
    </lineage>
</organism>
<evidence type="ECO:0000313" key="4">
    <source>
        <dbReference type="EMBL" id="VUX56062.1"/>
    </source>
</evidence>
<dbReference type="Gene3D" id="3.90.25.10">
    <property type="entry name" value="UDP-galactose 4-epimerase, domain 1"/>
    <property type="match status" value="1"/>
</dbReference>
<dbReference type="SUPFAM" id="SSF51735">
    <property type="entry name" value="NAD(P)-binding Rossmann-fold domains"/>
    <property type="match status" value="1"/>
</dbReference>
<comment type="similarity">
    <text evidence="2">Belongs to the NAD(P)-dependent epimerase/dehydratase family.</text>
</comment>
<proteinExistence type="inferred from homology"/>